<reference evidence="2 3" key="1">
    <citation type="submission" date="2019-04" db="EMBL/GenBank/DDBJ databases">
        <title>Comparative genomics and transcriptomics to analyze fruiting body development in filamentous ascomycetes.</title>
        <authorList>
            <consortium name="DOE Joint Genome Institute"/>
            <person name="Lutkenhaus R."/>
            <person name="Traeger S."/>
            <person name="Breuer J."/>
            <person name="Kuo A."/>
            <person name="Lipzen A."/>
            <person name="Pangilinan J."/>
            <person name="Dilworth D."/>
            <person name="Sandor L."/>
            <person name="Poggeler S."/>
            <person name="Barry K."/>
            <person name="Grigoriev I.V."/>
            <person name="Nowrousian M."/>
        </authorList>
    </citation>
    <scope>NUCLEOTIDE SEQUENCE [LARGE SCALE GENOMIC DNA]</scope>
    <source>
        <strain evidence="2 3">CBS 389.68</strain>
    </source>
</reference>
<organism evidence="2 3">
    <name type="scientific">Ascodesmis nigricans</name>
    <dbReference type="NCBI Taxonomy" id="341454"/>
    <lineage>
        <taxon>Eukaryota</taxon>
        <taxon>Fungi</taxon>
        <taxon>Dikarya</taxon>
        <taxon>Ascomycota</taxon>
        <taxon>Pezizomycotina</taxon>
        <taxon>Pezizomycetes</taxon>
        <taxon>Pezizales</taxon>
        <taxon>Ascodesmidaceae</taxon>
        <taxon>Ascodesmis</taxon>
    </lineage>
</organism>
<feature type="compositionally biased region" description="Basic and acidic residues" evidence="1">
    <location>
        <begin position="73"/>
        <end position="89"/>
    </location>
</feature>
<dbReference type="InParanoid" id="A0A4S2MR73"/>
<feature type="region of interest" description="Disordered" evidence="1">
    <location>
        <begin position="1"/>
        <end position="31"/>
    </location>
</feature>
<name>A0A4S2MR73_9PEZI</name>
<keyword evidence="3" id="KW-1185">Reference proteome</keyword>
<dbReference type="STRING" id="341454.A0A4S2MR73"/>
<dbReference type="EMBL" id="ML220144">
    <property type="protein sequence ID" value="TGZ78189.1"/>
    <property type="molecule type" value="Genomic_DNA"/>
</dbReference>
<evidence type="ECO:0000313" key="2">
    <source>
        <dbReference type="EMBL" id="TGZ78189.1"/>
    </source>
</evidence>
<dbReference type="AlphaFoldDB" id="A0A4S2MR73"/>
<dbReference type="OrthoDB" id="5600085at2759"/>
<evidence type="ECO:0000313" key="3">
    <source>
        <dbReference type="Proteomes" id="UP000298138"/>
    </source>
</evidence>
<accession>A0A4S2MR73</accession>
<gene>
    <name evidence="2" type="ORF">EX30DRAFT_374025</name>
</gene>
<sequence length="432" mass="46770">MIEMPKVPSVPSAATDPIVRVPRPKARLQSTHSDTALMTFINGHHKPTHRYHSSIHGSSPYNIPTVGHTGHTFGEHEGSHKVQHTKHDGTSSAPPASSPRHRRHKSEHDSPAPMTYLAIPMASNPSQSSMITPLELTPRPSAPARPTINRTSSGRIHTGLSVITDNSYNPYPATFNHFAPEPLLLSGPEDQYIMSANLDPSATSGWPSFTPQYENFDMFDASNPLFNSTAFCDEVRGYSMYNSVPIARTNASSDEFDPDYRNTSPPSLVSQALSNADSEDYAAFSAHSSYIDLPRLADVSEERTMSSVPEEPEQSILTTRQHRNPFTQGYIPPVTATPATTPTGENVFNPFAVMYDNRAPLKGINDRTTELINLGAMTGLDAMGLGALGVLGGMGGLEMGMQGMGMGGLEGVRGSGEGAVRQQEEFLYMGWG</sequence>
<dbReference type="Proteomes" id="UP000298138">
    <property type="component" value="Unassembled WGS sequence"/>
</dbReference>
<proteinExistence type="predicted"/>
<feature type="region of interest" description="Disordered" evidence="1">
    <location>
        <begin position="67"/>
        <end position="112"/>
    </location>
</feature>
<protein>
    <submittedName>
        <fullName evidence="2">Uncharacterized protein</fullName>
    </submittedName>
</protein>
<evidence type="ECO:0000256" key="1">
    <source>
        <dbReference type="SAM" id="MobiDB-lite"/>
    </source>
</evidence>